<evidence type="ECO:0000259" key="4">
    <source>
        <dbReference type="Pfam" id="PF24783"/>
    </source>
</evidence>
<dbReference type="PANTHER" id="PTHR12047:SF2">
    <property type="entry name" value="FANCONI ANEMIA GROUP A PROTEIN"/>
    <property type="match status" value="1"/>
</dbReference>
<protein>
    <recommendedName>
        <fullName evidence="7">Fanconi anaemia group A protein N-terminal domain-containing protein</fullName>
    </recommendedName>
</protein>
<dbReference type="Pfam" id="PF15865">
    <property type="entry name" value="Fanconi_A_N"/>
    <property type="match status" value="1"/>
</dbReference>
<feature type="transmembrane region" description="Helical" evidence="1">
    <location>
        <begin position="573"/>
        <end position="599"/>
    </location>
</feature>
<proteinExistence type="predicted"/>
<feature type="transmembrane region" description="Helical" evidence="1">
    <location>
        <begin position="425"/>
        <end position="443"/>
    </location>
</feature>
<reference evidence="5" key="2">
    <citation type="submission" date="2025-08" db="UniProtKB">
        <authorList>
            <consortium name="Ensembl"/>
        </authorList>
    </citation>
    <scope>IDENTIFICATION</scope>
</reference>
<dbReference type="InterPro" id="IPR055386">
    <property type="entry name" value="FANCA_helical"/>
</dbReference>
<gene>
    <name evidence="5" type="primary">NOL6</name>
</gene>
<keyword evidence="1" id="KW-1133">Transmembrane helix</keyword>
<evidence type="ECO:0000313" key="5">
    <source>
        <dbReference type="Ensembl" id="ENSOTSP00005137045.1"/>
    </source>
</evidence>
<evidence type="ECO:0000256" key="1">
    <source>
        <dbReference type="SAM" id="Phobius"/>
    </source>
</evidence>
<feature type="transmembrane region" description="Helical" evidence="1">
    <location>
        <begin position="529"/>
        <end position="549"/>
    </location>
</feature>
<evidence type="ECO:0000259" key="3">
    <source>
        <dbReference type="Pfam" id="PF24781"/>
    </source>
</evidence>
<reference evidence="5" key="3">
    <citation type="submission" date="2025-09" db="UniProtKB">
        <authorList>
            <consortium name="Ensembl"/>
        </authorList>
    </citation>
    <scope>IDENTIFICATION</scope>
</reference>
<keyword evidence="6" id="KW-1185">Reference proteome</keyword>
<keyword evidence="1" id="KW-0812">Transmembrane</keyword>
<feature type="domain" description="Fanconi anaemia group A protein N-terminal" evidence="2">
    <location>
        <begin position="31"/>
        <end position="283"/>
    </location>
</feature>
<dbReference type="Proteomes" id="UP000694402">
    <property type="component" value="Unassembled WGS sequence"/>
</dbReference>
<dbReference type="InterPro" id="IPR031729">
    <property type="entry name" value="Fanconi_A_N"/>
</dbReference>
<feature type="domain" description="Fanconi anaemia group A protein helical" evidence="3">
    <location>
        <begin position="304"/>
        <end position="368"/>
    </location>
</feature>
<dbReference type="Pfam" id="PF24781">
    <property type="entry name" value="FANCA_helical"/>
    <property type="match status" value="1"/>
</dbReference>
<evidence type="ECO:0008006" key="7">
    <source>
        <dbReference type="Google" id="ProtNLM"/>
    </source>
</evidence>
<dbReference type="Ensembl" id="ENSOTST00005146082.1">
    <property type="protein sequence ID" value="ENSOTSP00005137045.1"/>
    <property type="gene ID" value="ENSOTSG00005069563.1"/>
</dbReference>
<reference evidence="6" key="1">
    <citation type="journal article" date="2018" name="PLoS ONE">
        <title>Chinook salmon (Oncorhynchus tshawytscha) genome and transcriptome.</title>
        <authorList>
            <person name="Christensen K.A."/>
            <person name="Leong J.S."/>
            <person name="Sakhrani D."/>
            <person name="Biagi C.A."/>
            <person name="Minkley D.R."/>
            <person name="Withler R.E."/>
            <person name="Rondeau E.B."/>
            <person name="Koop B.F."/>
            <person name="Devlin R.H."/>
        </authorList>
    </citation>
    <scope>NUCLEOTIDE SEQUENCE [LARGE SCALE GENOMIC DNA]</scope>
</reference>
<evidence type="ECO:0000313" key="6">
    <source>
        <dbReference type="Proteomes" id="UP000694402"/>
    </source>
</evidence>
<feature type="domain" description="Fanconi anaemia group A protein arcN subdomain" evidence="4">
    <location>
        <begin position="465"/>
        <end position="595"/>
    </location>
</feature>
<feature type="transmembrane region" description="Helical" evidence="1">
    <location>
        <begin position="449"/>
        <end position="470"/>
    </location>
</feature>
<dbReference type="Pfam" id="PF24783">
    <property type="entry name" value="FANCA_arcN"/>
    <property type="match status" value="1"/>
</dbReference>
<dbReference type="GO" id="GO:0043240">
    <property type="term" value="C:Fanconi anaemia nuclear complex"/>
    <property type="evidence" value="ECO:0007669"/>
    <property type="project" value="InterPro"/>
</dbReference>
<dbReference type="GO" id="GO:0036297">
    <property type="term" value="P:interstrand cross-link repair"/>
    <property type="evidence" value="ECO:0007669"/>
    <property type="project" value="InterPro"/>
</dbReference>
<dbReference type="GeneTree" id="ENSGT00390000007852"/>
<name>A0AAZ3R9F5_ONCTS</name>
<dbReference type="InterPro" id="IPR003516">
    <property type="entry name" value="FANCA"/>
</dbReference>
<dbReference type="PANTHER" id="PTHR12047">
    <property type="entry name" value="FANCONI ANEMIA GROUP A PROTEIN"/>
    <property type="match status" value="1"/>
</dbReference>
<accession>A0AAZ3R9F5</accession>
<organism evidence="5 6">
    <name type="scientific">Oncorhynchus tshawytscha</name>
    <name type="common">Chinook salmon</name>
    <name type="synonym">Salmo tshawytscha</name>
    <dbReference type="NCBI Taxonomy" id="74940"/>
    <lineage>
        <taxon>Eukaryota</taxon>
        <taxon>Metazoa</taxon>
        <taxon>Chordata</taxon>
        <taxon>Craniata</taxon>
        <taxon>Vertebrata</taxon>
        <taxon>Euteleostomi</taxon>
        <taxon>Actinopterygii</taxon>
        <taxon>Neopterygii</taxon>
        <taxon>Teleostei</taxon>
        <taxon>Protacanthopterygii</taxon>
        <taxon>Salmoniformes</taxon>
        <taxon>Salmonidae</taxon>
        <taxon>Salmoninae</taxon>
        <taxon>Oncorhynchus</taxon>
    </lineage>
</organism>
<dbReference type="AlphaFoldDB" id="A0AAZ3R9F5"/>
<dbReference type="InterPro" id="IPR055387">
    <property type="entry name" value="FANCA_arcN"/>
</dbReference>
<sequence length="769" mass="86657">MLEVVYHLHTQNILSLECLMLPCVVCLYHLMHCAVSSSTLSHTLSPTDLDSKVRSQNISLTSLFNITSLVKQPPMLSSSISSCHLSVLLNLYCLVSDAIAMQREWSFAKTCRLLTSLFRKLAVIFKVEELLSHLQQVLETHEVNWQHVLSCLSTLLVYNPNTQPSLKELLSRLLSSAFEGYDLENMITAFLLARQGALEGPGVFPSYSEWFKMSFGGASSYHGNSKKSLVFLLKFLSDLVPFDPPQYLKVHILHPPYVAVKHRALLQEYVSLTKTRLADLKVSIEEMGLYEDISGAGTSVQPRCQARQDVEKAISLFGSTGRISATVMEASIFRRPYFLSRFLPALLTPRVLPVKPDARMNFIDSLKKYFLTFTLTQLARISHTLSIVFPERAEELVSQAVIQLHVDESIFSELHNKVGRNARNFCISLFLLLFSLCCLFVPYSIFLSVWLFVLATLTVSVSHTVCPVFVQVVNMILRSFCQSLLDASRISPPNKQSPWASQFVNILLGHRQLLTALLHRMWDLLHNQGVSLSAAHVLGLAAFVVHLHASQTKCPKVQLCPPLLPGPVSVLEALTTALPCTTQTNMLFLCVCVCLLYLIPRLMPDMRRLPVEASGESEYVGANKQGEEENCGLWKSVTDTHTTWRKSAWALWKHAPFRLLVKLPEYQVRKTEYQQWACQQLYLPSPVDKGGCAGDLRTACSHILNAVMDQKTVWSEIVYEMELTSRSQRTQDKGHFLLDLISHRCSVTSDLQSISSELSIQQTLHTWNR</sequence>
<evidence type="ECO:0000259" key="2">
    <source>
        <dbReference type="Pfam" id="PF15865"/>
    </source>
</evidence>
<keyword evidence="1" id="KW-0472">Membrane</keyword>